<dbReference type="PANTHER" id="PTHR43876">
    <property type="entry name" value="UBIQUINONE BIOSYNTHESIS MONOOXYGENASE COQ6, MITOCHONDRIAL"/>
    <property type="match status" value="1"/>
</dbReference>
<evidence type="ECO:0000259" key="1">
    <source>
        <dbReference type="Pfam" id="PF01494"/>
    </source>
</evidence>
<evidence type="ECO:0000313" key="3">
    <source>
        <dbReference type="Proteomes" id="UP000301751"/>
    </source>
</evidence>
<dbReference type="PROSITE" id="PS01304">
    <property type="entry name" value="UBIH"/>
    <property type="match status" value="1"/>
</dbReference>
<name>A0A480AW67_9BURK</name>
<comment type="caution">
    <text evidence="2">The sequence shown here is derived from an EMBL/GenBank/DDBJ whole genome shotgun (WGS) entry which is preliminary data.</text>
</comment>
<dbReference type="Pfam" id="PF01494">
    <property type="entry name" value="FAD_binding_3"/>
    <property type="match status" value="1"/>
</dbReference>
<gene>
    <name evidence="2" type="ORF">AQPW35_31160</name>
</gene>
<sequence>MATLDVCIRGNGAVGLTLALALARQGLRVGVAGPPPATLPAAPDVRTYALNAASRRLLTDLRVWHALPADAVTAVDEMQIAGDAPGGQLQFSAWQQGCEALAWIVDAAALEATLHTAARFAPHLAMLAEADAGDAALTVLAEGKASASRDALGVQFQRQAYGHTALAARLVADQPHGGVARQWFRAPDVLALLPFDRPEPTRSYGLVWSLPAERAAALQAAPAAEVEAALADATGGAAGTLRLASPVAAWPLAIAQADRLCGPGWVLVGDAAHQVHPLAGQGLNLGLADAASLARVIAEREPWRTLGDEILLRRHVRERAGPTRAMGWVTDSLLHLFAHPQPLARELRNRGMGLLNLLAPLKRFLTQRALDA</sequence>
<proteinExistence type="predicted"/>
<dbReference type="OrthoDB" id="9769565at2"/>
<dbReference type="SUPFAM" id="SSF51905">
    <property type="entry name" value="FAD/NAD(P)-binding domain"/>
    <property type="match status" value="1"/>
</dbReference>
<dbReference type="InterPro" id="IPR051205">
    <property type="entry name" value="UbiH/COQ6_monooxygenase"/>
</dbReference>
<dbReference type="Gene3D" id="3.50.50.60">
    <property type="entry name" value="FAD/NAD(P)-binding domain"/>
    <property type="match status" value="2"/>
</dbReference>
<organism evidence="2 3">
    <name type="scientific">Pseudaquabacterium pictum</name>
    <dbReference type="NCBI Taxonomy" id="2315236"/>
    <lineage>
        <taxon>Bacteria</taxon>
        <taxon>Pseudomonadati</taxon>
        <taxon>Pseudomonadota</taxon>
        <taxon>Betaproteobacteria</taxon>
        <taxon>Burkholderiales</taxon>
        <taxon>Sphaerotilaceae</taxon>
        <taxon>Pseudaquabacterium</taxon>
    </lineage>
</organism>
<dbReference type="RefSeq" id="WP_137733778.1">
    <property type="nucleotide sequence ID" value="NZ_BJCL01000008.1"/>
</dbReference>
<dbReference type="InterPro" id="IPR002938">
    <property type="entry name" value="FAD-bd"/>
</dbReference>
<keyword evidence="3" id="KW-1185">Reference proteome</keyword>
<dbReference type="GO" id="GO:0071949">
    <property type="term" value="F:FAD binding"/>
    <property type="evidence" value="ECO:0007669"/>
    <property type="project" value="InterPro"/>
</dbReference>
<dbReference type="AlphaFoldDB" id="A0A480AW67"/>
<keyword evidence="2" id="KW-0830">Ubiquinone</keyword>
<reference evidence="3" key="1">
    <citation type="submission" date="2019-03" db="EMBL/GenBank/DDBJ databases">
        <title>Aquabacterium pictum sp.nov., the first bacteriochlorophyll a-containing freshwater bacterium in the genus Aquabacterium of the class Betaproteobacteria.</title>
        <authorList>
            <person name="Hirose S."/>
            <person name="Tank M."/>
            <person name="Hara E."/>
            <person name="Tamaki H."/>
            <person name="Takaichi S."/>
            <person name="Haruta S."/>
            <person name="Hanada S."/>
        </authorList>
    </citation>
    <scope>NUCLEOTIDE SEQUENCE [LARGE SCALE GENOMIC DNA]</scope>
    <source>
        <strain evidence="3">W35</strain>
    </source>
</reference>
<accession>A0A480AW67</accession>
<evidence type="ECO:0000313" key="2">
    <source>
        <dbReference type="EMBL" id="GCL64035.1"/>
    </source>
</evidence>
<dbReference type="InterPro" id="IPR036188">
    <property type="entry name" value="FAD/NAD-bd_sf"/>
</dbReference>
<dbReference type="EMBL" id="BJCL01000008">
    <property type="protein sequence ID" value="GCL64035.1"/>
    <property type="molecule type" value="Genomic_DNA"/>
</dbReference>
<protein>
    <submittedName>
        <fullName evidence="2">Ubiquinone biosynthesis hydroxylase</fullName>
    </submittedName>
</protein>
<feature type="domain" description="FAD-binding" evidence="1">
    <location>
        <begin position="134"/>
        <end position="300"/>
    </location>
</feature>
<dbReference type="PANTHER" id="PTHR43876:SF7">
    <property type="entry name" value="UBIQUINONE BIOSYNTHESIS MONOOXYGENASE COQ6, MITOCHONDRIAL"/>
    <property type="match status" value="1"/>
</dbReference>
<dbReference type="InterPro" id="IPR018168">
    <property type="entry name" value="Ubi_Hdrlase_CS"/>
</dbReference>
<dbReference type="PRINTS" id="PR00420">
    <property type="entry name" value="RNGMNOXGNASE"/>
</dbReference>
<dbReference type="Proteomes" id="UP000301751">
    <property type="component" value="Unassembled WGS sequence"/>
</dbReference>